<feature type="region of interest" description="Disordered" evidence="1">
    <location>
        <begin position="601"/>
        <end position="621"/>
    </location>
</feature>
<dbReference type="NCBIfam" id="TIGR03696">
    <property type="entry name" value="Rhs_assc_core"/>
    <property type="match status" value="1"/>
</dbReference>
<name>A0ABW5ASI0_9FLAO</name>
<dbReference type="PANTHER" id="PTHR32305">
    <property type="match status" value="1"/>
</dbReference>
<dbReference type="NCBIfam" id="NF045639">
    <property type="entry name" value="GCX_COOH"/>
    <property type="match status" value="1"/>
</dbReference>
<feature type="region of interest" description="Disordered" evidence="1">
    <location>
        <begin position="330"/>
        <end position="352"/>
    </location>
</feature>
<organism evidence="3 4">
    <name type="scientific">Aquimarina celericrescens</name>
    <dbReference type="NCBI Taxonomy" id="1964542"/>
    <lineage>
        <taxon>Bacteria</taxon>
        <taxon>Pseudomonadati</taxon>
        <taxon>Bacteroidota</taxon>
        <taxon>Flavobacteriia</taxon>
        <taxon>Flavobacteriales</taxon>
        <taxon>Flavobacteriaceae</taxon>
        <taxon>Aquimarina</taxon>
    </lineage>
</organism>
<dbReference type="Gene3D" id="2.180.10.10">
    <property type="entry name" value="RHS repeat-associated core"/>
    <property type="match status" value="1"/>
</dbReference>
<dbReference type="InterPro" id="IPR022385">
    <property type="entry name" value="Rhs_assc_core"/>
</dbReference>
<accession>A0ABW5ASI0</accession>
<reference evidence="4" key="1">
    <citation type="journal article" date="2019" name="Int. J. Syst. Evol. Microbiol.">
        <title>The Global Catalogue of Microorganisms (GCM) 10K type strain sequencing project: providing services to taxonomists for standard genome sequencing and annotation.</title>
        <authorList>
            <consortium name="The Broad Institute Genomics Platform"/>
            <consortium name="The Broad Institute Genome Sequencing Center for Infectious Disease"/>
            <person name="Wu L."/>
            <person name="Ma J."/>
        </authorList>
    </citation>
    <scope>NUCLEOTIDE SEQUENCE [LARGE SCALE GENOMIC DNA]</scope>
    <source>
        <strain evidence="4">DT92</strain>
    </source>
</reference>
<evidence type="ECO:0000313" key="4">
    <source>
        <dbReference type="Proteomes" id="UP001597344"/>
    </source>
</evidence>
<evidence type="ECO:0000256" key="1">
    <source>
        <dbReference type="SAM" id="MobiDB-lite"/>
    </source>
</evidence>
<gene>
    <name evidence="3" type="ORF">ACFSJT_04030</name>
</gene>
<proteinExistence type="predicted"/>
<keyword evidence="4" id="KW-1185">Reference proteome</keyword>
<feature type="chain" id="PRO_5046991308" evidence="2">
    <location>
        <begin position="21"/>
        <end position="1486"/>
    </location>
</feature>
<evidence type="ECO:0000313" key="3">
    <source>
        <dbReference type="EMBL" id="MFD2185948.1"/>
    </source>
</evidence>
<dbReference type="RefSeq" id="WP_378318936.1">
    <property type="nucleotide sequence ID" value="NZ_JBHUHY010000003.1"/>
</dbReference>
<dbReference type="PANTHER" id="PTHR32305:SF15">
    <property type="entry name" value="PROTEIN RHSA-RELATED"/>
    <property type="match status" value="1"/>
</dbReference>
<dbReference type="InterPro" id="IPR050708">
    <property type="entry name" value="T6SS_VgrG/RHS"/>
</dbReference>
<dbReference type="EMBL" id="JBHUHY010000003">
    <property type="protein sequence ID" value="MFD2185948.1"/>
    <property type="molecule type" value="Genomic_DNA"/>
</dbReference>
<dbReference type="InterPro" id="IPR055015">
    <property type="entry name" value="GCX_COOH"/>
</dbReference>
<sequence>MKIKILYTFFLLCVALTSRAQEILPIGDVDCGPGEFVTKYFQDYDKDGAGNAEIFIELCSDPGIGWVAFNDSDCDDNNPDVQGEKNWYFDKDNDGLGSTMNGPYIVACEEPFKNDSTKNYVTNNDDCNDNINAVRGKTAYYLDNDKDGQAAINASPRYECSNPSTTTTTYVTAENRTDCDDTNPNIQQRTWYKDIDGDGFGEPGNPIVRCQKPNGNYIDKNDDLCPGVYGDYDGCPAAGENTAELWNTVLVTTFDITRKEIGKSKSYFDELGKSIQSQAKDYKTGKIWANEIYYDSQGRPALQTLSAPTNEDIPSDFLFRQGLLKKSNGSPFTKADFENDPENPSLAGQQPNTVGWYYSTNNTTEPYQDVTQRPYSRTIYSELNPGSVLKTIGGNKIDGTWKNGYTFSMPAGQELSSPAAFGSNWNTNHKVIKTISRDVRGEENVLFTDTDGRTLATARSGGNALRDSDILINEQGYVDIHVPKGTTGVQLFGNSGIALDIYDLITEQKINTAAGSLSNGFYRITVRNVDTYTPGAIRIRCKENYYDYSLNYYDKAGRLLSSKQPLNHLESTFQYNSIGQLETTTSPDEGDASFKYRRDGQIRFSQNSKQKDPNEDGNISDAEFSYTNYDLRARPIESGVLENMNFLTADPDGDLPTGIKKEQHKTTYDALSTSDTNALPANYRNPSFLAGNVAKTENDHTTTYYSYDIYGRVQWIVQNITGLGIKTIDYEYNPVTSQVDRVVYQKGNPDQFIHRYTYDPIDYSLTKVETSTNGTQYTEHASYHYYETGALKRVDIAQGLQGTDYVYNLQGALKSINHPSLTSSNDPGGDANDLFGMIIDYHNHDYNRPLRNIKSADYGVNQYNGNIKGIRWNSEYNPIAGKEHAYSYQYNRNNWLQAATYGHFTGDYSSLPIITEGEEGTAAQDNITTTEVITGTKNYVANDYISLKPGFHAKAGSSVSAKISGMGPTHTVNAGALALNTNGDYKVDNLTYDANGNIQSLDRNKHTESGNNAMDKLSYVYKTDKPNQLLRVDDTVGDVAGAGDIGDQNGNNYEYNEIGQLIRNNEENISYLYNASGLVTEVQKSNTPLVKFFYNDKGHRVKKESYNPGNGNLVYTEHYVRDAAGTALAIYRNDQVVENTIYGASRLGVRKSDGSHLYQLTDHLGNVRAVVGKTASGQAMAMSSATDYYPFGMPMPGRNIVGDYRYAYQGQEKDPETGKEAFELRLWDGRIGRWLTTDPYRQFNSPYLGMSNNPINGIDPDGGFWQELGNWLGGKGWISNEGLDYLQTKGITNYDSHYSKNPLDPKGYHTIAYDNSDGELTFHNFKNVDDLGFEFLGDRYDYQFKISAGLQVKENFSDIFKLNVNLLSRTFAQWNSKDGFRGPDFYVKNLELKTGFGAAFYGINFDVSATGSEINDAGVTRRNGGLMKLKLDAHGGFTSLLQVGIDTDIYKKNSTNIYRQHGIGLSHGVGVVVDFSIATKQSIFKN</sequence>
<protein>
    <submittedName>
        <fullName evidence="3">RHS repeat domain-containing protein</fullName>
    </submittedName>
</protein>
<feature type="signal peptide" evidence="2">
    <location>
        <begin position="1"/>
        <end position="20"/>
    </location>
</feature>
<keyword evidence="2" id="KW-0732">Signal</keyword>
<dbReference type="Proteomes" id="UP001597344">
    <property type="component" value="Unassembled WGS sequence"/>
</dbReference>
<evidence type="ECO:0000256" key="2">
    <source>
        <dbReference type="SAM" id="SignalP"/>
    </source>
</evidence>
<comment type="caution">
    <text evidence="3">The sequence shown here is derived from an EMBL/GenBank/DDBJ whole genome shotgun (WGS) entry which is preliminary data.</text>
</comment>